<feature type="transmembrane region" description="Helical" evidence="1">
    <location>
        <begin position="166"/>
        <end position="187"/>
    </location>
</feature>
<evidence type="ECO:0000256" key="1">
    <source>
        <dbReference type="SAM" id="Phobius"/>
    </source>
</evidence>
<keyword evidence="1" id="KW-0812">Transmembrane</keyword>
<dbReference type="Proteomes" id="UP000240505">
    <property type="component" value="Chromosome"/>
</dbReference>
<keyword evidence="1" id="KW-1133">Transmembrane helix</keyword>
<feature type="transmembrane region" description="Helical" evidence="1">
    <location>
        <begin position="251"/>
        <end position="268"/>
    </location>
</feature>
<reference evidence="2 3" key="1">
    <citation type="submission" date="2018-03" db="EMBL/GenBank/DDBJ databases">
        <title>Massilia armeniaca sp. nov., isolated from desert soil.</title>
        <authorList>
            <person name="Huang H."/>
            <person name="Ren M."/>
        </authorList>
    </citation>
    <scope>NUCLEOTIDE SEQUENCE [LARGE SCALE GENOMIC DNA]</scope>
    <source>
        <strain evidence="2 3">ZMN-3</strain>
    </source>
</reference>
<dbReference type="OrthoDB" id="8703329at2"/>
<evidence type="ECO:0000313" key="2">
    <source>
        <dbReference type="EMBL" id="AVR95925.1"/>
    </source>
</evidence>
<keyword evidence="1" id="KW-0472">Membrane</keyword>
<evidence type="ECO:0000313" key="3">
    <source>
        <dbReference type="Proteomes" id="UP000240505"/>
    </source>
</evidence>
<proteinExistence type="predicted"/>
<protein>
    <submittedName>
        <fullName evidence="2">Uncharacterized protein</fullName>
    </submittedName>
</protein>
<feature type="transmembrane region" description="Helical" evidence="1">
    <location>
        <begin position="125"/>
        <end position="146"/>
    </location>
</feature>
<keyword evidence="3" id="KW-1185">Reference proteome</keyword>
<dbReference type="KEGG" id="masz:C9I28_09405"/>
<dbReference type="RefSeq" id="WP_107141277.1">
    <property type="nucleotide sequence ID" value="NZ_CP028324.1"/>
</dbReference>
<name>A0A2R4C8M3_9BURK</name>
<feature type="transmembrane region" description="Helical" evidence="1">
    <location>
        <begin position="83"/>
        <end position="104"/>
    </location>
</feature>
<organism evidence="2 3">
    <name type="scientific">Pseudoduganella armeniaca</name>
    <dbReference type="NCBI Taxonomy" id="2072590"/>
    <lineage>
        <taxon>Bacteria</taxon>
        <taxon>Pseudomonadati</taxon>
        <taxon>Pseudomonadota</taxon>
        <taxon>Betaproteobacteria</taxon>
        <taxon>Burkholderiales</taxon>
        <taxon>Oxalobacteraceae</taxon>
        <taxon>Telluria group</taxon>
        <taxon>Pseudoduganella</taxon>
    </lineage>
</organism>
<dbReference type="EMBL" id="CP028324">
    <property type="protein sequence ID" value="AVR95925.1"/>
    <property type="molecule type" value="Genomic_DNA"/>
</dbReference>
<accession>A0A2R4C8M3</accession>
<feature type="transmembrane region" description="Helical" evidence="1">
    <location>
        <begin position="216"/>
        <end position="239"/>
    </location>
</feature>
<dbReference type="AlphaFoldDB" id="A0A2R4C8M3"/>
<sequence>MTTSLLHPARAALQWRLLLLWAACVLLPTLLLALPVYSLLAGQLDYSTHAPALARALDMVALGDLATVLGQQGAALGTAGLGALLSMLALSPLLSGAVVTAARAPEALPIKALLAGALAEYPRMARMLCWSVVPLGAALAAGTALLELAQEHGRNVILPEQARQGTWAAALALALLVLLVNLTLDAGRAALAIDRRRSSAVAGWGRGLRLLVQRPGAVLGAYVAYTLVGLLLAALLALARLQLTPASPVPFVGALLLTELIALVIGWMRAARLFALVRLALVERGKR</sequence>
<gene>
    <name evidence="2" type="ORF">C9I28_09405</name>
</gene>